<dbReference type="InterPro" id="IPR000182">
    <property type="entry name" value="GNAT_dom"/>
</dbReference>
<evidence type="ECO:0000313" key="5">
    <source>
        <dbReference type="Proteomes" id="UP000571950"/>
    </source>
</evidence>
<proteinExistence type="predicted"/>
<dbReference type="SUPFAM" id="SSF55729">
    <property type="entry name" value="Acyl-CoA N-acyltransferases (Nat)"/>
    <property type="match status" value="1"/>
</dbReference>
<comment type="caution">
    <text evidence="4">The sequence shown here is derived from an EMBL/GenBank/DDBJ whole genome shotgun (WGS) entry which is preliminary data.</text>
</comment>
<evidence type="ECO:0000256" key="1">
    <source>
        <dbReference type="ARBA" id="ARBA00022679"/>
    </source>
</evidence>
<dbReference type="EMBL" id="JACIDT010000003">
    <property type="protein sequence ID" value="MBB3925504.1"/>
    <property type="molecule type" value="Genomic_DNA"/>
</dbReference>
<keyword evidence="2" id="KW-0012">Acyltransferase</keyword>
<protein>
    <submittedName>
        <fullName evidence="4">GNAT superfamily N-acetyltransferase</fullName>
    </submittedName>
</protein>
<keyword evidence="1 4" id="KW-0808">Transferase</keyword>
<dbReference type="Pfam" id="PF00583">
    <property type="entry name" value="Acetyltransf_1"/>
    <property type="match status" value="1"/>
</dbReference>
<reference evidence="4 5" key="1">
    <citation type="submission" date="2020-08" db="EMBL/GenBank/DDBJ databases">
        <title>Genomic Encyclopedia of Type Strains, Phase IV (KMG-IV): sequencing the most valuable type-strain genomes for metagenomic binning, comparative biology and taxonomic classification.</title>
        <authorList>
            <person name="Goeker M."/>
        </authorList>
    </citation>
    <scope>NUCLEOTIDE SEQUENCE [LARGE SCALE GENOMIC DNA]</scope>
    <source>
        <strain evidence="4 5">DSM 26189</strain>
    </source>
</reference>
<keyword evidence="5" id="KW-1185">Reference proteome</keyword>
<dbReference type="CDD" id="cd04301">
    <property type="entry name" value="NAT_SF"/>
    <property type="match status" value="1"/>
</dbReference>
<sequence>MSATTFSWRLRPAGPEDAERLSLIGAATFLESFADIIGGEAITAHCLKANSAESYRRHLDTGAQAWLAEVEPGGAPIGYALLTQPDLPGARDGDIELKRIYTLSRFHGGGLGAALMQAAVEAALARGAARLILGVYAGNDRALAFYAKQGFTRIGNRQFNVGGQICDDFVLARPLTLSENTI</sequence>
<dbReference type="InterPro" id="IPR016181">
    <property type="entry name" value="Acyl_CoA_acyltransferase"/>
</dbReference>
<name>A0A7W6BGA7_9SPHN</name>
<dbReference type="InterPro" id="IPR050832">
    <property type="entry name" value="Bact_Acetyltransf"/>
</dbReference>
<dbReference type="AlphaFoldDB" id="A0A7W6BGA7"/>
<dbReference type="Gene3D" id="3.40.630.30">
    <property type="match status" value="1"/>
</dbReference>
<evidence type="ECO:0000313" key="4">
    <source>
        <dbReference type="EMBL" id="MBB3925504.1"/>
    </source>
</evidence>
<dbReference type="PROSITE" id="PS51186">
    <property type="entry name" value="GNAT"/>
    <property type="match status" value="1"/>
</dbReference>
<dbReference type="PANTHER" id="PTHR43877">
    <property type="entry name" value="AMINOALKYLPHOSPHONATE N-ACETYLTRANSFERASE-RELATED-RELATED"/>
    <property type="match status" value="1"/>
</dbReference>
<dbReference type="RefSeq" id="WP_188071055.1">
    <property type="nucleotide sequence ID" value="NZ_BSPS01000018.1"/>
</dbReference>
<evidence type="ECO:0000256" key="2">
    <source>
        <dbReference type="ARBA" id="ARBA00023315"/>
    </source>
</evidence>
<dbReference type="Proteomes" id="UP000571950">
    <property type="component" value="Unassembled WGS sequence"/>
</dbReference>
<feature type="domain" description="N-acetyltransferase" evidence="3">
    <location>
        <begin position="8"/>
        <end position="176"/>
    </location>
</feature>
<evidence type="ECO:0000259" key="3">
    <source>
        <dbReference type="PROSITE" id="PS51186"/>
    </source>
</evidence>
<dbReference type="GO" id="GO:0016747">
    <property type="term" value="F:acyltransferase activity, transferring groups other than amino-acyl groups"/>
    <property type="evidence" value="ECO:0007669"/>
    <property type="project" value="InterPro"/>
</dbReference>
<organism evidence="4 5">
    <name type="scientific">Sphingobium jiangsuense</name>
    <dbReference type="NCBI Taxonomy" id="870476"/>
    <lineage>
        <taxon>Bacteria</taxon>
        <taxon>Pseudomonadati</taxon>
        <taxon>Pseudomonadota</taxon>
        <taxon>Alphaproteobacteria</taxon>
        <taxon>Sphingomonadales</taxon>
        <taxon>Sphingomonadaceae</taxon>
        <taxon>Sphingobium</taxon>
    </lineage>
</organism>
<accession>A0A7W6BGA7</accession>
<dbReference type="PANTHER" id="PTHR43877:SF1">
    <property type="entry name" value="ACETYLTRANSFERASE"/>
    <property type="match status" value="1"/>
</dbReference>
<gene>
    <name evidence="4" type="ORF">GGR43_001217</name>
</gene>